<proteinExistence type="predicted"/>
<protein>
    <submittedName>
        <fullName evidence="1">Uncharacterized protein</fullName>
    </submittedName>
</protein>
<evidence type="ECO:0000313" key="2">
    <source>
        <dbReference type="Proteomes" id="UP000314294"/>
    </source>
</evidence>
<name>A0A4Z2E6B2_9TELE</name>
<comment type="caution">
    <text evidence="1">The sequence shown here is derived from an EMBL/GenBank/DDBJ whole genome shotgun (WGS) entry which is preliminary data.</text>
</comment>
<accession>A0A4Z2E6B2</accession>
<dbReference type="EMBL" id="SRLO01016331">
    <property type="protein sequence ID" value="TNN24130.1"/>
    <property type="molecule type" value="Genomic_DNA"/>
</dbReference>
<organism evidence="1 2">
    <name type="scientific">Liparis tanakae</name>
    <name type="common">Tanaka's snailfish</name>
    <dbReference type="NCBI Taxonomy" id="230148"/>
    <lineage>
        <taxon>Eukaryota</taxon>
        <taxon>Metazoa</taxon>
        <taxon>Chordata</taxon>
        <taxon>Craniata</taxon>
        <taxon>Vertebrata</taxon>
        <taxon>Euteleostomi</taxon>
        <taxon>Actinopterygii</taxon>
        <taxon>Neopterygii</taxon>
        <taxon>Teleostei</taxon>
        <taxon>Neoteleostei</taxon>
        <taxon>Acanthomorphata</taxon>
        <taxon>Eupercaria</taxon>
        <taxon>Perciformes</taxon>
        <taxon>Cottioidei</taxon>
        <taxon>Cottales</taxon>
        <taxon>Liparidae</taxon>
        <taxon>Liparis</taxon>
    </lineage>
</organism>
<dbReference type="AlphaFoldDB" id="A0A4Z2E6B2"/>
<keyword evidence="2" id="KW-1185">Reference proteome</keyword>
<reference evidence="1 2" key="1">
    <citation type="submission" date="2019-03" db="EMBL/GenBank/DDBJ databases">
        <title>First draft genome of Liparis tanakae, snailfish: a comprehensive survey of snailfish specific genes.</title>
        <authorList>
            <person name="Kim W."/>
            <person name="Song I."/>
            <person name="Jeong J.-H."/>
            <person name="Kim D."/>
            <person name="Kim S."/>
            <person name="Ryu S."/>
            <person name="Song J.Y."/>
            <person name="Lee S.K."/>
        </authorList>
    </citation>
    <scope>NUCLEOTIDE SEQUENCE [LARGE SCALE GENOMIC DNA]</scope>
    <source>
        <tissue evidence="1">Muscle</tissue>
    </source>
</reference>
<sequence length="61" mass="6154">MQIHADLRLISGDALHAPDASASLRPLLAVPPGDPVGSGLIASLKTLTPGLQGEESQEAGL</sequence>
<gene>
    <name evidence="1" type="ORF">EYF80_065747</name>
</gene>
<dbReference type="Proteomes" id="UP000314294">
    <property type="component" value="Unassembled WGS sequence"/>
</dbReference>
<evidence type="ECO:0000313" key="1">
    <source>
        <dbReference type="EMBL" id="TNN24130.1"/>
    </source>
</evidence>